<dbReference type="InterPro" id="IPR029787">
    <property type="entry name" value="Nucleotide_cyclase"/>
</dbReference>
<dbReference type="PROSITE" id="PS50887">
    <property type="entry name" value="GGDEF"/>
    <property type="match status" value="1"/>
</dbReference>
<name>A0A845UCW3_9PROT</name>
<dbReference type="InterPro" id="IPR000160">
    <property type="entry name" value="GGDEF_dom"/>
</dbReference>
<comment type="caution">
    <text evidence="2">The sequence shown here is derived from an EMBL/GenBank/DDBJ whole genome shotgun (WGS) entry which is preliminary data.</text>
</comment>
<dbReference type="CDD" id="cd01949">
    <property type="entry name" value="GGDEF"/>
    <property type="match status" value="1"/>
</dbReference>
<evidence type="ECO:0000259" key="1">
    <source>
        <dbReference type="PROSITE" id="PS50887"/>
    </source>
</evidence>
<sequence length="446" mass="50150">MQRVNMETCMAITRHSAKRQNKSLYFREKVMRPVGVGMPGAQVPGAVAPAYYRFQESSAGYGLSLSDGANQWLIKPPTEVDGSYKSFDMAFFTQGLTASRMRTKNVSAMIAQDYHRFYDLLGDIFRSGFNLEISTEQILNGFCKRLLSAIDPLKWSSIICLSDFKKPQRIVHGDITSPSRADEKTQQVAPVTWETLMDRAAIYDLMQAEAPKVLRPLRDHIREAAVLPVRLEHQNALWVLGSGISGYLDRLGLKHLLMVPRLLELMVAAKEQAQRDPLTGLPNRAYLGPRLTEAKARSHRHGTLFALGILDLDGFKEVNDTFGHKAGDWVLQETVIRLKKVLRSSDALIRLGGDEFVLMFEDLDNDEALYRILDRIQKIMGKPYPYHAAEMRIGVSLGITVYPLDDASDDGLMRHADQALYVAKAGKATREHFFTLYDARNGRTAS</sequence>
<dbReference type="Gene3D" id="3.30.70.270">
    <property type="match status" value="1"/>
</dbReference>
<dbReference type="EMBL" id="WNJL01000014">
    <property type="protein sequence ID" value="NDU41744.1"/>
    <property type="molecule type" value="Genomic_DNA"/>
</dbReference>
<proteinExistence type="predicted"/>
<dbReference type="SUPFAM" id="SSF55073">
    <property type="entry name" value="Nucleotide cyclase"/>
    <property type="match status" value="1"/>
</dbReference>
<dbReference type="Pfam" id="PF00990">
    <property type="entry name" value="GGDEF"/>
    <property type="match status" value="1"/>
</dbReference>
<protein>
    <submittedName>
        <fullName evidence="2">Diguanylate cyclase</fullName>
    </submittedName>
</protein>
<accession>A0A845UCW3</accession>
<dbReference type="SMART" id="SM00267">
    <property type="entry name" value="GGDEF"/>
    <property type="match status" value="1"/>
</dbReference>
<feature type="domain" description="GGDEF" evidence="1">
    <location>
        <begin position="303"/>
        <end position="439"/>
    </location>
</feature>
<dbReference type="PANTHER" id="PTHR46663:SF4">
    <property type="entry name" value="DIGUANYLATE CYCLASE DGCT-RELATED"/>
    <property type="match status" value="1"/>
</dbReference>
<dbReference type="PANTHER" id="PTHR46663">
    <property type="entry name" value="DIGUANYLATE CYCLASE DGCT-RELATED"/>
    <property type="match status" value="1"/>
</dbReference>
<dbReference type="InterPro" id="IPR043128">
    <property type="entry name" value="Rev_trsase/Diguanyl_cyclase"/>
</dbReference>
<dbReference type="InterPro" id="IPR052163">
    <property type="entry name" value="DGC-Regulatory_Protein"/>
</dbReference>
<dbReference type="AlphaFoldDB" id="A0A845UCW3"/>
<evidence type="ECO:0000313" key="2">
    <source>
        <dbReference type="EMBL" id="NDU41744.1"/>
    </source>
</evidence>
<gene>
    <name evidence="2" type="ORF">GL267_03500</name>
</gene>
<reference evidence="2" key="1">
    <citation type="submission" date="2019-11" db="EMBL/GenBank/DDBJ databases">
        <title>Acidithiobacillus ferrianus sp. nov.: a facultatively anaerobic and extremely acidophilic chemolithoautotroph.</title>
        <authorList>
            <person name="Norris P.R."/>
            <person name="Falagan C."/>
            <person name="Moya-Beltran A."/>
            <person name="Castro M."/>
            <person name="Quatrini R."/>
            <person name="Johnson D.B."/>
        </authorList>
    </citation>
    <scope>NUCLEOTIDE SEQUENCE [LARGE SCALE GENOMIC DNA]</scope>
    <source>
        <strain evidence="2">MG</strain>
    </source>
</reference>
<organism evidence="2">
    <name type="scientific">Acidithiobacillus ferrianus</name>
    <dbReference type="NCBI Taxonomy" id="2678518"/>
    <lineage>
        <taxon>Bacteria</taxon>
        <taxon>Pseudomonadati</taxon>
        <taxon>Pseudomonadota</taxon>
        <taxon>Acidithiobacillia</taxon>
        <taxon>Acidithiobacillales</taxon>
        <taxon>Acidithiobacillaceae</taxon>
        <taxon>Acidithiobacillus</taxon>
    </lineage>
</organism>
<dbReference type="NCBIfam" id="TIGR00254">
    <property type="entry name" value="GGDEF"/>
    <property type="match status" value="1"/>
</dbReference>